<dbReference type="InterPro" id="IPR017847">
    <property type="entry name" value="T6SS_RhsGE_Vgr_subset"/>
</dbReference>
<reference evidence="4" key="1">
    <citation type="submission" date="2008-04" db="EMBL/GenBank/DDBJ databases">
        <title>Complete sequence of chromosome 3 of Burkholderia ambifaria MC40-6.</title>
        <authorList>
            <person name="Copeland A."/>
            <person name="Lucas S."/>
            <person name="Lapidus A."/>
            <person name="Glavina del Rio T."/>
            <person name="Dalin E."/>
            <person name="Tice H."/>
            <person name="Pitluck S."/>
            <person name="Chain P."/>
            <person name="Malfatti S."/>
            <person name="Shin M."/>
            <person name="Vergez L."/>
            <person name="Lang D."/>
            <person name="Schmutz J."/>
            <person name="Larimer F."/>
            <person name="Land M."/>
            <person name="Hauser L."/>
            <person name="Kyrpides N."/>
            <person name="Lykidis A."/>
            <person name="Ramette A."/>
            <person name="Konstantinidis K."/>
            <person name="Tiedje J."/>
            <person name="Richardson P."/>
        </authorList>
    </citation>
    <scope>NUCLEOTIDE SEQUENCE [LARGE SCALE GENOMIC DNA]</scope>
    <source>
        <strain evidence="4">MC40-6</strain>
    </source>
</reference>
<dbReference type="AlphaFoldDB" id="B1Z4T8"/>
<dbReference type="Pfam" id="PF10106">
    <property type="entry name" value="DUF2345"/>
    <property type="match status" value="1"/>
</dbReference>
<dbReference type="NCBIfam" id="TIGR01646">
    <property type="entry name" value="vgr_GE"/>
    <property type="match status" value="1"/>
</dbReference>
<dbReference type="NCBIfam" id="TIGR03361">
    <property type="entry name" value="VI_Rhs_Vgr"/>
    <property type="match status" value="1"/>
</dbReference>
<evidence type="ECO:0000313" key="3">
    <source>
        <dbReference type="EMBL" id="ACB68751.1"/>
    </source>
</evidence>
<gene>
    <name evidence="3" type="ordered locus">BamMC406_6319</name>
</gene>
<feature type="domain" description="DUF2345" evidence="1">
    <location>
        <begin position="608"/>
        <end position="755"/>
    </location>
</feature>
<protein>
    <submittedName>
        <fullName evidence="3">Rhs element Vgr protein</fullName>
    </submittedName>
</protein>
<dbReference type="Gene3D" id="2.40.50.230">
    <property type="entry name" value="Gp5 N-terminal domain"/>
    <property type="match status" value="1"/>
</dbReference>
<dbReference type="HOGENOM" id="CLU_271125_0_0_4"/>
<sequence length="1197" mass="131391">MSTAISDTPARAGIDIHQFYSLNIKGAPAAALADVYEFEGTRGIGEPTKYTIRFTHPRHDLSRSEFLNRMGAFVIQPPPRDRWSQPDDARRVSGVVTGFALKAANRDQSLYEIVLESRLALLRNAPKCRFFLDMNIPEIIERILREHEFNKIFADFEFRLNRTYRKRSFVMQWGEDDLAFITRLCRRSGIWFVCDAGERCEQVRFGDDYAHYRRDPERLTVAYRPYSGLDAGGIESVSALEMHAKTLPAAYAVRTFNTETAISDPIEAVSAVRDDRTTYGEAYTWGTPDQSEDEAKEEARLRSEAALAGQVEYRGECDMLDLVPGSVLKLSNRELPDAKHGLVVVRVTCGATRKKGYHVTFDAIPSDRQYRMPLKEETWPRIDGVITGTVASSSGEKDPYLDSQGKYIVDLHLDRDTRTPGLQSCPMRLAKPFAGPNQTGFHFGLVEGTVVGVSFLWGCVDLPFISHVLHTAQHTDPIVAGVPWGTRNTLRTRSNNTLEMDDRQGREHIKVATEHGKSQLNLGHMVDRGQSERGSGAELRSDGAAVLRGGRGVMVSAHARNGASGTQLDMQEAVAQLEDALALAKALASSAQASNAEAADIDGQRAANEALDQFHQPGVLVTAPASAGVVAGKSVQVVAGENIMSVAKGDASWSVWKRFTVSAHDMVSLFTQKGMSLIAAAGAVVVQAQRGRMQLASHEDMTVETVNGMLHVKSPKEIVMNVGGSYFRMTPGGIEMGTRGGVLFKTSSLKKTGPAQMDLGGAAFAPVFVPYTTGCDVWRTNPAFVPPHAPAAEIVAPENAVAPVPDAAGVAPSPLGDFFSRLSGSAVPPWASAFSPFDGKLSNVDTDIPKAKVTLNSPDDQKQTLVTPDPIKLANAVPCDWKISDLKADVKGHIESVSYWGVLNDRTPWRDPKTGAQYRGGGSRSSHFEFSYSEHDKAITCTVRAMLIPMDLFPVDLKGERDTSVPDDQASIPYEYSHHSMMMPGSTVDGVRMDYRDAVGPGFDVMALINRIEAVLNQGNYKLILDGCSKGAACGCRVKVKFRIDLRVSIKGAPINGFKPHVTLKLFPQVLRADTGAWGERHKWKDESKKIQDYPDANVEAHECGHYFNFPDEYYGQGGWLHESYIKNEEIDFSLVDANAGTRFWQGHSVANVMGDGANSPLQPGRSTASIEPYYLEYVRRQFSLATNKLWRVGYDA</sequence>
<dbReference type="InterPro" id="IPR028244">
    <property type="entry name" value="T6SS_Rhs_Vgr_dom"/>
</dbReference>
<name>B1Z4T8_BURA4</name>
<proteinExistence type="predicted"/>
<evidence type="ECO:0000259" key="1">
    <source>
        <dbReference type="Pfam" id="PF10106"/>
    </source>
</evidence>
<dbReference type="Pfam" id="PF05954">
    <property type="entry name" value="Phage_GPD"/>
    <property type="match status" value="1"/>
</dbReference>
<evidence type="ECO:0000259" key="2">
    <source>
        <dbReference type="Pfam" id="PF13296"/>
    </source>
</evidence>
<accession>B1Z4T8</accession>
<dbReference type="Proteomes" id="UP000001680">
    <property type="component" value="Chromosome 3"/>
</dbReference>
<dbReference type="Gene3D" id="3.55.50.10">
    <property type="entry name" value="Baseplate protein-like domains"/>
    <property type="match status" value="1"/>
</dbReference>
<dbReference type="SUPFAM" id="SSF69255">
    <property type="entry name" value="gp5 N-terminal domain-like"/>
    <property type="match status" value="1"/>
</dbReference>
<dbReference type="SUPFAM" id="SSF69279">
    <property type="entry name" value="Phage tail proteins"/>
    <property type="match status" value="2"/>
</dbReference>
<dbReference type="Pfam" id="PF13296">
    <property type="entry name" value="T6SS_Vgr"/>
    <property type="match status" value="1"/>
</dbReference>
<dbReference type="InterPro" id="IPR037026">
    <property type="entry name" value="Vgr_OB-fold_dom_sf"/>
</dbReference>
<dbReference type="EMBL" id="CP001027">
    <property type="protein sequence ID" value="ACB68751.1"/>
    <property type="molecule type" value="Genomic_DNA"/>
</dbReference>
<evidence type="ECO:0000313" key="4">
    <source>
        <dbReference type="Proteomes" id="UP000001680"/>
    </source>
</evidence>
<dbReference type="InterPro" id="IPR018769">
    <property type="entry name" value="VgrG2_DUF2345"/>
</dbReference>
<organism evidence="3 4">
    <name type="scientific">Burkholderia ambifaria (strain MC40-6)</name>
    <dbReference type="NCBI Taxonomy" id="398577"/>
    <lineage>
        <taxon>Bacteria</taxon>
        <taxon>Pseudomonadati</taxon>
        <taxon>Pseudomonadota</taxon>
        <taxon>Betaproteobacteria</taxon>
        <taxon>Burkholderiales</taxon>
        <taxon>Burkholderiaceae</taxon>
        <taxon>Burkholderia</taxon>
        <taxon>Burkholderia cepacia complex</taxon>
    </lineage>
</organism>
<feature type="domain" description="Putative type VI secretion system Rhs element associated Vgr" evidence="2">
    <location>
        <begin position="490"/>
        <end position="591"/>
    </location>
</feature>
<dbReference type="Gene3D" id="4.10.220.110">
    <property type="match status" value="1"/>
</dbReference>
<dbReference type="KEGG" id="bac:BamMC406_6319"/>
<dbReference type="InterPro" id="IPR006533">
    <property type="entry name" value="T6SS_Vgr_RhsGE"/>
</dbReference>
<dbReference type="Gene3D" id="2.30.110.50">
    <property type="match status" value="1"/>
</dbReference>